<organism evidence="3 4">
    <name type="scientific">Piromyces finnis</name>
    <dbReference type="NCBI Taxonomy" id="1754191"/>
    <lineage>
        <taxon>Eukaryota</taxon>
        <taxon>Fungi</taxon>
        <taxon>Fungi incertae sedis</taxon>
        <taxon>Chytridiomycota</taxon>
        <taxon>Chytridiomycota incertae sedis</taxon>
        <taxon>Neocallimastigomycetes</taxon>
        <taxon>Neocallimastigales</taxon>
        <taxon>Neocallimastigaceae</taxon>
        <taxon>Piromyces</taxon>
    </lineage>
</organism>
<accession>A0A1Y1VGF1</accession>
<dbReference type="EMBL" id="MCFH01000009">
    <property type="protein sequence ID" value="ORX55504.1"/>
    <property type="molecule type" value="Genomic_DNA"/>
</dbReference>
<evidence type="ECO:0000313" key="3">
    <source>
        <dbReference type="EMBL" id="ORX55504.1"/>
    </source>
</evidence>
<gene>
    <name evidence="3" type="ORF">BCR36DRAFT_347459</name>
</gene>
<keyword evidence="1" id="KW-0175">Coiled coil</keyword>
<protein>
    <submittedName>
        <fullName evidence="3">Uncharacterized protein</fullName>
    </submittedName>
</protein>
<feature type="compositionally biased region" description="Basic and acidic residues" evidence="2">
    <location>
        <begin position="749"/>
        <end position="762"/>
    </location>
</feature>
<reference evidence="3 4" key="2">
    <citation type="submission" date="2016-08" db="EMBL/GenBank/DDBJ databases">
        <title>Pervasive Adenine N6-methylation of Active Genes in Fungi.</title>
        <authorList>
            <consortium name="DOE Joint Genome Institute"/>
            <person name="Mondo S.J."/>
            <person name="Dannebaum R.O."/>
            <person name="Kuo R.C."/>
            <person name="Labutti K."/>
            <person name="Haridas S."/>
            <person name="Kuo A."/>
            <person name="Salamov A."/>
            <person name="Ahrendt S.R."/>
            <person name="Lipzen A."/>
            <person name="Sullivan W."/>
            <person name="Andreopoulos W.B."/>
            <person name="Clum A."/>
            <person name="Lindquist E."/>
            <person name="Daum C."/>
            <person name="Ramamoorthy G.K."/>
            <person name="Gryganskyi A."/>
            <person name="Culley D."/>
            <person name="Magnuson J.K."/>
            <person name="James T.Y."/>
            <person name="O'Malley M.A."/>
            <person name="Stajich J.E."/>
            <person name="Spatafora J.W."/>
            <person name="Visel A."/>
            <person name="Grigoriev I.V."/>
        </authorList>
    </citation>
    <scope>NUCLEOTIDE SEQUENCE [LARGE SCALE GENOMIC DNA]</scope>
    <source>
        <strain evidence="4">finn</strain>
    </source>
</reference>
<dbReference type="OrthoDB" id="10446282at2759"/>
<keyword evidence="4" id="KW-1185">Reference proteome</keyword>
<feature type="region of interest" description="Disordered" evidence="2">
    <location>
        <begin position="746"/>
        <end position="788"/>
    </location>
</feature>
<proteinExistence type="predicted"/>
<evidence type="ECO:0000256" key="1">
    <source>
        <dbReference type="SAM" id="Coils"/>
    </source>
</evidence>
<feature type="compositionally biased region" description="Acidic residues" evidence="2">
    <location>
        <begin position="763"/>
        <end position="780"/>
    </location>
</feature>
<dbReference type="Proteomes" id="UP000193719">
    <property type="component" value="Unassembled WGS sequence"/>
</dbReference>
<reference evidence="3 4" key="1">
    <citation type="submission" date="2016-08" db="EMBL/GenBank/DDBJ databases">
        <title>Genomes of anaerobic fungi encode conserved fungal cellulosomes for biomass hydrolysis.</title>
        <authorList>
            <consortium name="DOE Joint Genome Institute"/>
            <person name="Haitjema C.H."/>
            <person name="Gilmore S.P."/>
            <person name="Henske J.K."/>
            <person name="Solomon K.V."/>
            <person name="De Groot R."/>
            <person name="Kuo A."/>
            <person name="Mondo S.J."/>
            <person name="Salamov A.A."/>
            <person name="Labutti K."/>
            <person name="Zhao Z."/>
            <person name="Chiniquy J."/>
            <person name="Barry K."/>
            <person name="Brewer H.M."/>
            <person name="Purvine S.O."/>
            <person name="Wright A.T."/>
            <person name="Boxma B."/>
            <person name="Van Alen T."/>
            <person name="Hackstein J.H."/>
            <person name="Baker S.E."/>
            <person name="Grigoriev I.V."/>
            <person name="O'Malley M.A."/>
        </authorList>
    </citation>
    <scope>NUCLEOTIDE SEQUENCE [LARGE SCALE GENOMIC DNA]</scope>
    <source>
        <strain evidence="4">finn</strain>
    </source>
</reference>
<feature type="coiled-coil region" evidence="1">
    <location>
        <begin position="108"/>
        <end position="135"/>
    </location>
</feature>
<sequence length="903" mass="106122">MLSGYDYYVYRYIISNFILDNKKIYNLEKYKQKNSDYINDDKIKEFYDEKVKKCNIFFYNIILHLIKLIPKDVIDTKDEFDLFLNGVENKYFLIHDIKDDQIIPNSLISSKNSSLENINNNYNILQKNEDSISQETLIGNESLFISPSTSIEKIFSNHTSNDEFDLIEKEENLKVKATTEYYNICPTNIYVNESHERIKNCIKIMMSWNEITEDKNDNEVDKFMLLSSEIKTNFCKELIHCLENFFRYDYEHNILLTGCISCLFYLINDEFHIKLFKNDDHTSSIFFQVLKKLSDYANKVSLTIENFSKKLKYIKQEMFFDHFYECILNKSFYNCSFKDYTKLLNISYEENQFLFSYILLQEFIKEIISIEMAFIMFDSKHESKEEKNKVKSLKLRNINDNIKSKDEENQMNCSDIINIIDKALEDKIDYHKEEKEIKEIQKEIEKLQLNEIFIKELEKEKSKEDGVMKSIEEINDTIINSIQQNFSEKYILESEDLLKENFSFINKSQDTATTITGTTSNINYSLDLFGNISNDTSISKTTELNITQEIKKLNALFNNNDNINMSDVVNPFEYESLLMENSVTANNSDIYEINLKKNSSGSFWCDINNTDNSFMFGSNSDDRKNSIKKTDFPTTVFNLENEIEEEDFNRIIHTKNEKDEREFNISKFSSKKQNEKELQIPLVSETNTEYSRYLNELPASPVLPATLLKANNGEHSSSSNSLLDPIEDEEDLVYLEYLENLTQNNKSKKNSENLEEKDIEIKEENDDDESKYEDEEEIENELEKENEKIISCNSSPTEGTVNILIMNDIEETESTEKDNSSSKKSKKSLKNFLSNQKQKINSIFNHKNNIVEPETSEINSSTLSDKKDEFKENSEISYNEFYSETFDESYFLKKNLNNGFGYL</sequence>
<dbReference type="STRING" id="1754191.A0A1Y1VGF1"/>
<dbReference type="AlphaFoldDB" id="A0A1Y1VGF1"/>
<name>A0A1Y1VGF1_9FUNG</name>
<feature type="coiled-coil region" evidence="1">
    <location>
        <begin position="430"/>
        <end position="474"/>
    </location>
</feature>
<evidence type="ECO:0000256" key="2">
    <source>
        <dbReference type="SAM" id="MobiDB-lite"/>
    </source>
</evidence>
<comment type="caution">
    <text evidence="3">The sequence shown here is derived from an EMBL/GenBank/DDBJ whole genome shotgun (WGS) entry which is preliminary data.</text>
</comment>
<evidence type="ECO:0000313" key="4">
    <source>
        <dbReference type="Proteomes" id="UP000193719"/>
    </source>
</evidence>